<accession>A0A9N9TXH5</accession>
<protein>
    <submittedName>
        <fullName evidence="2">Uncharacterized protein</fullName>
    </submittedName>
</protein>
<feature type="region of interest" description="Disordered" evidence="1">
    <location>
        <begin position="80"/>
        <end position="144"/>
    </location>
</feature>
<keyword evidence="3" id="KW-1185">Reference proteome</keyword>
<dbReference type="Proteomes" id="UP001153712">
    <property type="component" value="Chromosome 7"/>
</dbReference>
<sequence>MINRVEEEEEEEEEDSDSERNALFSRLLDGPDTDDWSLNPDGATPDIKKTVSRMFQLTNEGATRSKNVLSGNVADQPILKIETLDSKTSPKDEQMEETSRKISQNNETDEEVETLHSKTSSEEDPAEGRSSEIPENNEPNEEGFICTINDPDEVDSLKRKDLDYHRCVPFFIRDLYEATSELNYFLYKTVPFTRVFIIGRIVEIGESDKCHFFHVSDDERESIRCIISKKYHSKLVQGVRIKRTIDGDDERPVSLGVDFSTVPSFRGIRGFVPDCDRLDIGDVLRIVGRFAKRGSERSIFIDKFTKETEDVLNMHLRTLSEFYHSS</sequence>
<name>A0A9N9TXH5_PHYSR</name>
<evidence type="ECO:0000313" key="3">
    <source>
        <dbReference type="Proteomes" id="UP001153712"/>
    </source>
</evidence>
<evidence type="ECO:0000313" key="2">
    <source>
        <dbReference type="EMBL" id="CAG9864204.1"/>
    </source>
</evidence>
<feature type="compositionally biased region" description="Basic and acidic residues" evidence="1">
    <location>
        <begin position="113"/>
        <end position="132"/>
    </location>
</feature>
<proteinExistence type="predicted"/>
<dbReference type="InterPro" id="IPR012340">
    <property type="entry name" value="NA-bd_OB-fold"/>
</dbReference>
<dbReference type="AlphaFoldDB" id="A0A9N9TXH5"/>
<dbReference type="Gene3D" id="2.40.50.140">
    <property type="entry name" value="Nucleic acid-binding proteins"/>
    <property type="match status" value="1"/>
</dbReference>
<gene>
    <name evidence="2" type="ORF">PHYEVI_LOCUS10461</name>
</gene>
<feature type="region of interest" description="Disordered" evidence="1">
    <location>
        <begin position="1"/>
        <end position="49"/>
    </location>
</feature>
<dbReference type="EMBL" id="OU900100">
    <property type="protein sequence ID" value="CAG9864204.1"/>
    <property type="molecule type" value="Genomic_DNA"/>
</dbReference>
<dbReference type="SUPFAM" id="SSF50249">
    <property type="entry name" value="Nucleic acid-binding proteins"/>
    <property type="match status" value="1"/>
</dbReference>
<feature type="compositionally biased region" description="Acidic residues" evidence="1">
    <location>
        <begin position="1"/>
        <end position="17"/>
    </location>
</feature>
<organism evidence="2 3">
    <name type="scientific">Phyllotreta striolata</name>
    <name type="common">Striped flea beetle</name>
    <name type="synonym">Crioceris striolata</name>
    <dbReference type="NCBI Taxonomy" id="444603"/>
    <lineage>
        <taxon>Eukaryota</taxon>
        <taxon>Metazoa</taxon>
        <taxon>Ecdysozoa</taxon>
        <taxon>Arthropoda</taxon>
        <taxon>Hexapoda</taxon>
        <taxon>Insecta</taxon>
        <taxon>Pterygota</taxon>
        <taxon>Neoptera</taxon>
        <taxon>Endopterygota</taxon>
        <taxon>Coleoptera</taxon>
        <taxon>Polyphaga</taxon>
        <taxon>Cucujiformia</taxon>
        <taxon>Chrysomeloidea</taxon>
        <taxon>Chrysomelidae</taxon>
        <taxon>Galerucinae</taxon>
        <taxon>Alticini</taxon>
        <taxon>Phyllotreta</taxon>
    </lineage>
</organism>
<reference evidence="2" key="1">
    <citation type="submission" date="2022-01" db="EMBL/GenBank/DDBJ databases">
        <authorList>
            <person name="King R."/>
        </authorList>
    </citation>
    <scope>NUCLEOTIDE SEQUENCE</scope>
</reference>
<dbReference type="OrthoDB" id="6772813at2759"/>
<feature type="compositionally biased region" description="Basic and acidic residues" evidence="1">
    <location>
        <begin position="82"/>
        <end position="100"/>
    </location>
</feature>
<evidence type="ECO:0000256" key="1">
    <source>
        <dbReference type="SAM" id="MobiDB-lite"/>
    </source>
</evidence>